<dbReference type="SMART" id="SM00530">
    <property type="entry name" value="HTH_XRE"/>
    <property type="match status" value="1"/>
</dbReference>
<name>A0A8J8PI17_9ARCH</name>
<comment type="caution">
    <text evidence="5">The sequence shown here is derived from an EMBL/GenBank/DDBJ whole genome shotgun (WGS) entry which is preliminary data.</text>
</comment>
<dbReference type="OMA" id="HYKAVMI"/>
<dbReference type="InterPro" id="IPR001387">
    <property type="entry name" value="Cro/C1-type_HTH"/>
</dbReference>
<dbReference type="SMART" id="SM00116">
    <property type="entry name" value="CBS"/>
    <property type="match status" value="2"/>
</dbReference>
<dbReference type="InterPro" id="IPR017158">
    <property type="entry name" value="Tscrpt-reg_CBS-contain_prd"/>
</dbReference>
<dbReference type="InterPro" id="IPR010982">
    <property type="entry name" value="Lambda_DNA-bd_dom_sf"/>
</dbReference>
<dbReference type="Gene3D" id="1.10.260.40">
    <property type="entry name" value="lambda repressor-like DNA-binding domains"/>
    <property type="match status" value="1"/>
</dbReference>
<reference evidence="5" key="1">
    <citation type="submission" date="2016-03" db="EMBL/GenBank/DDBJ databases">
        <authorList>
            <person name="Borrel G."/>
            <person name="Mccann A."/>
            <person name="O'Toole P.W."/>
        </authorList>
    </citation>
    <scope>NUCLEOTIDE SEQUENCE</scope>
    <source>
        <strain evidence="5">183</strain>
    </source>
</reference>
<dbReference type="InterPro" id="IPR046342">
    <property type="entry name" value="CBS_dom_sf"/>
</dbReference>
<dbReference type="PROSITE" id="PS51371">
    <property type="entry name" value="CBS"/>
    <property type="match status" value="1"/>
</dbReference>
<dbReference type="CDD" id="cd00093">
    <property type="entry name" value="HTH_XRE"/>
    <property type="match status" value="1"/>
</dbReference>
<evidence type="ECO:0000256" key="2">
    <source>
        <dbReference type="PROSITE-ProRule" id="PRU00703"/>
    </source>
</evidence>
<evidence type="ECO:0000259" key="4">
    <source>
        <dbReference type="PROSITE" id="PS51371"/>
    </source>
</evidence>
<proteinExistence type="predicted"/>
<keyword evidence="1 2" id="KW-0129">CBS domain</keyword>
<dbReference type="SUPFAM" id="SSF54631">
    <property type="entry name" value="CBS-domain pair"/>
    <property type="match status" value="1"/>
</dbReference>
<dbReference type="Proteomes" id="UP000752814">
    <property type="component" value="Unassembled WGS sequence"/>
</dbReference>
<dbReference type="AlphaFoldDB" id="A0A8J8PI17"/>
<dbReference type="SUPFAM" id="SSF47413">
    <property type="entry name" value="lambda repressor-like DNA-binding domains"/>
    <property type="match status" value="1"/>
</dbReference>
<feature type="domain" description="HTH cro/C1-type" evidence="3">
    <location>
        <begin position="6"/>
        <end position="60"/>
    </location>
</feature>
<dbReference type="GeneID" id="41323200"/>
<dbReference type="InterPro" id="IPR000644">
    <property type="entry name" value="CBS_dom"/>
</dbReference>
<dbReference type="RefSeq" id="WP_020448669.1">
    <property type="nucleotide sequence ID" value="NZ_CAYAYE010000015.1"/>
</dbReference>
<organism evidence="5 6">
    <name type="scientific">Candidatus Methanomassiliicoccus intestinalis</name>
    <dbReference type="NCBI Taxonomy" id="1406512"/>
    <lineage>
        <taxon>Archaea</taxon>
        <taxon>Methanobacteriati</taxon>
        <taxon>Thermoplasmatota</taxon>
        <taxon>Thermoplasmata</taxon>
        <taxon>Methanomassiliicoccales</taxon>
        <taxon>Methanomassiliicoccaceae</taxon>
        <taxon>Methanomassiliicoccus</taxon>
    </lineage>
</organism>
<dbReference type="Gene3D" id="3.10.580.10">
    <property type="entry name" value="CBS-domain"/>
    <property type="match status" value="1"/>
</dbReference>
<dbReference type="Pfam" id="PF01381">
    <property type="entry name" value="HTH_3"/>
    <property type="match status" value="1"/>
</dbReference>
<sequence length="173" mass="19033">MDLTDIKKLRIKAGMSQSELAKKAGVSQAHIAKIETGKVDPRFSTVKRILECLQEEEKDHCTKYMTPTIYHVDTDNTAADAGRMMSEKAVSQLVVTHDDQIVGLITERDLLKFSGRLSEVMANEVMSDSPPVVSKTASSEVVKELLLEFPAVVVMDGKNPIGIITKSDIIESE</sequence>
<dbReference type="Pfam" id="PF00571">
    <property type="entry name" value="CBS"/>
    <property type="match status" value="2"/>
</dbReference>
<dbReference type="PANTHER" id="PTHR43080:SF4">
    <property type="entry name" value="CRO-LIKE PROTEIN"/>
    <property type="match status" value="1"/>
</dbReference>
<accession>A0A8J8PI17</accession>
<dbReference type="PROSITE" id="PS50943">
    <property type="entry name" value="HTH_CROC1"/>
    <property type="match status" value="1"/>
</dbReference>
<dbReference type="GO" id="GO:0003677">
    <property type="term" value="F:DNA binding"/>
    <property type="evidence" value="ECO:0007669"/>
    <property type="project" value="InterPro"/>
</dbReference>
<protein>
    <recommendedName>
        <fullName evidence="7">CBS domain-containing protein</fullName>
    </recommendedName>
</protein>
<gene>
    <name evidence="5" type="ORF">A3207_01710</name>
</gene>
<dbReference type="EMBL" id="LVVT01000001">
    <property type="protein sequence ID" value="TQS84773.1"/>
    <property type="molecule type" value="Genomic_DNA"/>
</dbReference>
<evidence type="ECO:0000313" key="5">
    <source>
        <dbReference type="EMBL" id="TQS84773.1"/>
    </source>
</evidence>
<evidence type="ECO:0000313" key="6">
    <source>
        <dbReference type="Proteomes" id="UP000752814"/>
    </source>
</evidence>
<dbReference type="InterPro" id="IPR051257">
    <property type="entry name" value="Diverse_CBS-Domain"/>
</dbReference>
<evidence type="ECO:0008006" key="7">
    <source>
        <dbReference type="Google" id="ProtNLM"/>
    </source>
</evidence>
<feature type="domain" description="CBS" evidence="4">
    <location>
        <begin position="65"/>
        <end position="120"/>
    </location>
</feature>
<dbReference type="PANTHER" id="PTHR43080">
    <property type="entry name" value="CBS DOMAIN-CONTAINING PROTEIN CBSX3, MITOCHONDRIAL"/>
    <property type="match status" value="1"/>
</dbReference>
<evidence type="ECO:0000259" key="3">
    <source>
        <dbReference type="PROSITE" id="PS50943"/>
    </source>
</evidence>
<evidence type="ECO:0000256" key="1">
    <source>
        <dbReference type="ARBA" id="ARBA00023122"/>
    </source>
</evidence>
<dbReference type="PIRSF" id="PIRSF037253">
    <property type="entry name" value="HTH_CBS_prd"/>
    <property type="match status" value="1"/>
</dbReference>